<reference evidence="3 4" key="1">
    <citation type="submission" date="2020-08" db="EMBL/GenBank/DDBJ databases">
        <title>The Agave Microbiome: Exploring the role of microbial communities in plant adaptations to desert environments.</title>
        <authorList>
            <person name="Partida-Martinez L.P."/>
        </authorList>
    </citation>
    <scope>NUCLEOTIDE SEQUENCE [LARGE SCALE GENOMIC DNA]</scope>
    <source>
        <strain evidence="3 4">AS3.13</strain>
    </source>
</reference>
<dbReference type="GO" id="GO:0016853">
    <property type="term" value="F:isomerase activity"/>
    <property type="evidence" value="ECO:0007669"/>
    <property type="project" value="UniProtKB-KW"/>
</dbReference>
<dbReference type="InterPro" id="IPR013096">
    <property type="entry name" value="Cupin_2"/>
</dbReference>
<keyword evidence="1" id="KW-0479">Metal-binding</keyword>
<dbReference type="InterPro" id="IPR051610">
    <property type="entry name" value="GPI/OXD"/>
</dbReference>
<evidence type="ECO:0000313" key="3">
    <source>
        <dbReference type="EMBL" id="MBB6504541.1"/>
    </source>
</evidence>
<sequence>MAAIQALARGATGLTLALTCAAAAQQPSRPSPDARPLAARIGHTDPARYRQLARVHEGAGTMAFVPLLGPDALSTNLIFVHRGVIAPHSGIGQHFHHQCEEMFVILDGEAQFTVDGRTTTLAGPAAVPDRMGHAHALYNASDRPVQWLNINVGQTKRYDNFDLNDSREGAPLDPVAQFAAVRFDRTRLKPDGAIRSRRLLGPEVFATPWAFVDHVLIPPGAALDGAAAPGISEMVYVMAGAGAAIVAGERAPLASGDALPVEVGARRTLRAAGDAPLELMVIGIARDPAAKAAYAATLPAR</sequence>
<dbReference type="GO" id="GO:0046872">
    <property type="term" value="F:metal ion binding"/>
    <property type="evidence" value="ECO:0007669"/>
    <property type="project" value="UniProtKB-KW"/>
</dbReference>
<evidence type="ECO:0000259" key="2">
    <source>
        <dbReference type="Pfam" id="PF07883"/>
    </source>
</evidence>
<comment type="caution">
    <text evidence="3">The sequence shown here is derived from an EMBL/GenBank/DDBJ whole genome shotgun (WGS) entry which is preliminary data.</text>
</comment>
<dbReference type="PANTHER" id="PTHR35848:SF6">
    <property type="entry name" value="CUPIN TYPE-2 DOMAIN-CONTAINING PROTEIN"/>
    <property type="match status" value="1"/>
</dbReference>
<protein>
    <submittedName>
        <fullName evidence="3">Mannose-6-phosphate isomerase-like protein (Cupin superfamily)</fullName>
    </submittedName>
</protein>
<dbReference type="Proteomes" id="UP000522313">
    <property type="component" value="Unassembled WGS sequence"/>
</dbReference>
<dbReference type="InterPro" id="IPR011051">
    <property type="entry name" value="RmlC_Cupin_sf"/>
</dbReference>
<keyword evidence="3" id="KW-0413">Isomerase</keyword>
<accession>A0A7X0MMY3</accession>
<reference evidence="3 4" key="2">
    <citation type="submission" date="2020-08" db="EMBL/GenBank/DDBJ databases">
        <authorList>
            <person name="Partida-Martinez L."/>
            <person name="Huntemann M."/>
            <person name="Clum A."/>
            <person name="Wang J."/>
            <person name="Palaniappan K."/>
            <person name="Ritter S."/>
            <person name="Chen I.-M."/>
            <person name="Stamatis D."/>
            <person name="Reddy T."/>
            <person name="O'Malley R."/>
            <person name="Daum C."/>
            <person name="Shapiro N."/>
            <person name="Ivanova N."/>
            <person name="Kyrpides N."/>
            <person name="Woyke T."/>
        </authorList>
    </citation>
    <scope>NUCLEOTIDE SEQUENCE [LARGE SCALE GENOMIC DNA]</scope>
    <source>
        <strain evidence="3 4">AS3.13</strain>
    </source>
</reference>
<dbReference type="Pfam" id="PF07883">
    <property type="entry name" value="Cupin_2"/>
    <property type="match status" value="2"/>
</dbReference>
<proteinExistence type="predicted"/>
<name>A0A7X0MMY3_9SPHN</name>
<organism evidence="3 4">
    <name type="scientific">Sphingomonas endophytica</name>
    <dbReference type="NCBI Taxonomy" id="869719"/>
    <lineage>
        <taxon>Bacteria</taxon>
        <taxon>Pseudomonadati</taxon>
        <taxon>Pseudomonadota</taxon>
        <taxon>Alphaproteobacteria</taxon>
        <taxon>Sphingomonadales</taxon>
        <taxon>Sphingomonadaceae</taxon>
        <taxon>Sphingomonas</taxon>
    </lineage>
</organism>
<dbReference type="InterPro" id="IPR014710">
    <property type="entry name" value="RmlC-like_jellyroll"/>
</dbReference>
<dbReference type="AlphaFoldDB" id="A0A7X0MMY3"/>
<gene>
    <name evidence="3" type="ORF">F4693_001514</name>
</gene>
<dbReference type="RefSeq" id="WP_311770282.1">
    <property type="nucleotide sequence ID" value="NZ_JACHBT010000007.1"/>
</dbReference>
<feature type="domain" description="Cupin type-2" evidence="2">
    <location>
        <begin position="84"/>
        <end position="150"/>
    </location>
</feature>
<evidence type="ECO:0000313" key="4">
    <source>
        <dbReference type="Proteomes" id="UP000522313"/>
    </source>
</evidence>
<feature type="domain" description="Cupin type-2" evidence="2">
    <location>
        <begin position="215"/>
        <end position="282"/>
    </location>
</feature>
<dbReference type="PANTHER" id="PTHR35848">
    <property type="entry name" value="OXALATE-BINDING PROTEIN"/>
    <property type="match status" value="1"/>
</dbReference>
<evidence type="ECO:0000256" key="1">
    <source>
        <dbReference type="ARBA" id="ARBA00022723"/>
    </source>
</evidence>
<dbReference type="EMBL" id="JACHBT010000007">
    <property type="protein sequence ID" value="MBB6504541.1"/>
    <property type="molecule type" value="Genomic_DNA"/>
</dbReference>
<dbReference type="SUPFAM" id="SSF51182">
    <property type="entry name" value="RmlC-like cupins"/>
    <property type="match status" value="1"/>
</dbReference>
<dbReference type="Gene3D" id="2.60.120.10">
    <property type="entry name" value="Jelly Rolls"/>
    <property type="match status" value="2"/>
</dbReference>